<sequence length="200" mass="21863">MRRPPEVSVRSYRRSTRCPYWLHSCLVASPPLLSSPLLPGRAAPHLPPLPSPLCSPSPVVRSSGGARSGGGILGALPAGSELQARRELRLELRQRRRTARHELRQRRRTAHGPAAPSRLGPLTVRQPLLLLWHAALSLSSPATGSAAPAPPPPRGPFPLLSRRRICGPGPSFPGWRPDPARRRWSHHVPALPFFPAERAH</sequence>
<name>A0A8T0UJF5_PANVG</name>
<proteinExistence type="predicted"/>
<dbReference type="Proteomes" id="UP000823388">
    <property type="component" value="Chromosome 3K"/>
</dbReference>
<reference evidence="2" key="1">
    <citation type="submission" date="2020-05" db="EMBL/GenBank/DDBJ databases">
        <title>WGS assembly of Panicum virgatum.</title>
        <authorList>
            <person name="Lovell J.T."/>
            <person name="Jenkins J."/>
            <person name="Shu S."/>
            <person name="Juenger T.E."/>
            <person name="Schmutz J."/>
        </authorList>
    </citation>
    <scope>NUCLEOTIDE SEQUENCE</scope>
    <source>
        <strain evidence="2">AP13</strain>
    </source>
</reference>
<keyword evidence="3" id="KW-1185">Reference proteome</keyword>
<gene>
    <name evidence="2" type="ORF">PVAP13_3KG112227</name>
</gene>
<evidence type="ECO:0000313" key="2">
    <source>
        <dbReference type="EMBL" id="KAG2624201.1"/>
    </source>
</evidence>
<comment type="caution">
    <text evidence="2">The sequence shown here is derived from an EMBL/GenBank/DDBJ whole genome shotgun (WGS) entry which is preliminary data.</text>
</comment>
<protein>
    <submittedName>
        <fullName evidence="2">Uncharacterized protein</fullName>
    </submittedName>
</protein>
<evidence type="ECO:0000256" key="1">
    <source>
        <dbReference type="SAM" id="MobiDB-lite"/>
    </source>
</evidence>
<dbReference type="EMBL" id="CM029041">
    <property type="protein sequence ID" value="KAG2624201.1"/>
    <property type="molecule type" value="Genomic_DNA"/>
</dbReference>
<feature type="region of interest" description="Disordered" evidence="1">
    <location>
        <begin position="141"/>
        <end position="181"/>
    </location>
</feature>
<evidence type="ECO:0000313" key="3">
    <source>
        <dbReference type="Proteomes" id="UP000823388"/>
    </source>
</evidence>
<feature type="region of interest" description="Disordered" evidence="1">
    <location>
        <begin position="57"/>
        <end position="77"/>
    </location>
</feature>
<feature type="region of interest" description="Disordered" evidence="1">
    <location>
        <begin position="97"/>
        <end position="120"/>
    </location>
</feature>
<organism evidence="2 3">
    <name type="scientific">Panicum virgatum</name>
    <name type="common">Blackwell switchgrass</name>
    <dbReference type="NCBI Taxonomy" id="38727"/>
    <lineage>
        <taxon>Eukaryota</taxon>
        <taxon>Viridiplantae</taxon>
        <taxon>Streptophyta</taxon>
        <taxon>Embryophyta</taxon>
        <taxon>Tracheophyta</taxon>
        <taxon>Spermatophyta</taxon>
        <taxon>Magnoliopsida</taxon>
        <taxon>Liliopsida</taxon>
        <taxon>Poales</taxon>
        <taxon>Poaceae</taxon>
        <taxon>PACMAD clade</taxon>
        <taxon>Panicoideae</taxon>
        <taxon>Panicodae</taxon>
        <taxon>Paniceae</taxon>
        <taxon>Panicinae</taxon>
        <taxon>Panicum</taxon>
        <taxon>Panicum sect. Hiantes</taxon>
    </lineage>
</organism>
<feature type="compositionally biased region" description="Basic residues" evidence="1">
    <location>
        <begin position="97"/>
        <end position="110"/>
    </location>
</feature>
<dbReference type="AlphaFoldDB" id="A0A8T0UJF5"/>
<accession>A0A8T0UJF5</accession>